<dbReference type="EMBL" id="VSSQ01002531">
    <property type="protein sequence ID" value="MPM15977.1"/>
    <property type="molecule type" value="Genomic_DNA"/>
</dbReference>
<proteinExistence type="predicted"/>
<evidence type="ECO:0000313" key="2">
    <source>
        <dbReference type="EMBL" id="MPM15977.1"/>
    </source>
</evidence>
<gene>
    <name evidence="2" type="ORF">SDC9_62351</name>
</gene>
<feature type="region of interest" description="Disordered" evidence="1">
    <location>
        <begin position="58"/>
        <end position="90"/>
    </location>
</feature>
<comment type="caution">
    <text evidence="2">The sequence shown here is derived from an EMBL/GenBank/DDBJ whole genome shotgun (WGS) entry which is preliminary data.</text>
</comment>
<evidence type="ECO:0000256" key="1">
    <source>
        <dbReference type="SAM" id="MobiDB-lite"/>
    </source>
</evidence>
<accession>A0A644XJ35</accession>
<protein>
    <submittedName>
        <fullName evidence="2">Uncharacterized protein</fullName>
    </submittedName>
</protein>
<dbReference type="AlphaFoldDB" id="A0A644XJ35"/>
<reference evidence="2" key="1">
    <citation type="submission" date="2019-08" db="EMBL/GenBank/DDBJ databases">
        <authorList>
            <person name="Kucharzyk K."/>
            <person name="Murdoch R.W."/>
            <person name="Higgins S."/>
            <person name="Loffler F."/>
        </authorList>
    </citation>
    <scope>NUCLEOTIDE SEQUENCE</scope>
</reference>
<name>A0A644XJ35_9ZZZZ</name>
<organism evidence="2">
    <name type="scientific">bioreactor metagenome</name>
    <dbReference type="NCBI Taxonomy" id="1076179"/>
    <lineage>
        <taxon>unclassified sequences</taxon>
        <taxon>metagenomes</taxon>
        <taxon>ecological metagenomes</taxon>
    </lineage>
</organism>
<sequence length="122" mass="12938">MESTRHKGIVLHGVAEDHQFGAAEAALIGGECRGPFDDPAHFGHCVHVDARPCGADIHRGADQLGGSEGFGNSRDEPPVPRGEALLHQGGEPADKVDAALFRRPIHGDGKGDIVFGIQRARY</sequence>